<sequence>MLLAETQRLRLRPFTLFDAQFMLALLNDAGWLRYIGDRGVRTVEQAELYLQNGAIANYQTLGFGFYCVELRETGAPIGMCGLTQRDYLPDPDLGFAFLSDFVGQGYAKEAALAVMAYAQSELDLKHILATTRPDNFASAKVLEALGMRFRDLMMHPDGDRQLKLYEINL</sequence>
<evidence type="ECO:0000313" key="3">
    <source>
        <dbReference type="Proteomes" id="UP001181355"/>
    </source>
</evidence>
<evidence type="ECO:0000313" key="2">
    <source>
        <dbReference type="EMBL" id="WMW81131.1"/>
    </source>
</evidence>
<dbReference type="InterPro" id="IPR051531">
    <property type="entry name" value="N-acetyltransferase"/>
</dbReference>
<dbReference type="PROSITE" id="PS51186">
    <property type="entry name" value="GNAT"/>
    <property type="match status" value="1"/>
</dbReference>
<dbReference type="SUPFAM" id="SSF55729">
    <property type="entry name" value="Acyl-CoA N-acyltransferases (Nat)"/>
    <property type="match status" value="1"/>
</dbReference>
<dbReference type="Gene3D" id="3.40.630.30">
    <property type="match status" value="1"/>
</dbReference>
<keyword evidence="3" id="KW-1185">Reference proteome</keyword>
<dbReference type="EMBL" id="CP133720">
    <property type="protein sequence ID" value="WMW81131.1"/>
    <property type="molecule type" value="Genomic_DNA"/>
</dbReference>
<name>A0ABY9RMA6_9BURK</name>
<organism evidence="2 3">
    <name type="scientific">Undibacterium cyanobacteriorum</name>
    <dbReference type="NCBI Taxonomy" id="3073561"/>
    <lineage>
        <taxon>Bacteria</taxon>
        <taxon>Pseudomonadati</taxon>
        <taxon>Pseudomonadota</taxon>
        <taxon>Betaproteobacteria</taxon>
        <taxon>Burkholderiales</taxon>
        <taxon>Oxalobacteraceae</taxon>
        <taxon>Undibacterium</taxon>
    </lineage>
</organism>
<dbReference type="Proteomes" id="UP001181355">
    <property type="component" value="Chromosome"/>
</dbReference>
<dbReference type="Pfam" id="PF13302">
    <property type="entry name" value="Acetyltransf_3"/>
    <property type="match status" value="1"/>
</dbReference>
<protein>
    <submittedName>
        <fullName evidence="2">GNAT family N-acetyltransferase</fullName>
    </submittedName>
</protein>
<dbReference type="RefSeq" id="WP_309482621.1">
    <property type="nucleotide sequence ID" value="NZ_CP133720.1"/>
</dbReference>
<dbReference type="PANTHER" id="PTHR43792:SF1">
    <property type="entry name" value="N-ACETYLTRANSFERASE DOMAIN-CONTAINING PROTEIN"/>
    <property type="match status" value="1"/>
</dbReference>
<gene>
    <name evidence="2" type="ORF">RF679_02325</name>
</gene>
<feature type="domain" description="N-acetyltransferase" evidence="1">
    <location>
        <begin position="9"/>
        <end position="169"/>
    </location>
</feature>
<dbReference type="InterPro" id="IPR016181">
    <property type="entry name" value="Acyl_CoA_acyltransferase"/>
</dbReference>
<accession>A0ABY9RMA6</accession>
<evidence type="ECO:0000259" key="1">
    <source>
        <dbReference type="PROSITE" id="PS51186"/>
    </source>
</evidence>
<dbReference type="PANTHER" id="PTHR43792">
    <property type="entry name" value="GNAT FAMILY, PUTATIVE (AFU_ORTHOLOGUE AFUA_3G00765)-RELATED-RELATED"/>
    <property type="match status" value="1"/>
</dbReference>
<reference evidence="2" key="1">
    <citation type="submission" date="2023-09" db="EMBL/GenBank/DDBJ databases">
        <title>Undibacterium sp. 20NA77.5 isolated from freshwater.</title>
        <authorList>
            <person name="Le V."/>
            <person name="Ko S.-R."/>
            <person name="Ahn C.-Y."/>
            <person name="Oh H.-M."/>
        </authorList>
    </citation>
    <scope>NUCLEOTIDE SEQUENCE</scope>
    <source>
        <strain evidence="2">20NA77.5</strain>
    </source>
</reference>
<dbReference type="InterPro" id="IPR000182">
    <property type="entry name" value="GNAT_dom"/>
</dbReference>
<proteinExistence type="predicted"/>